<dbReference type="SUPFAM" id="SSF103506">
    <property type="entry name" value="Mitochondrial carrier"/>
    <property type="match status" value="1"/>
</dbReference>
<dbReference type="InterPro" id="IPR023395">
    <property type="entry name" value="MCP_dom_sf"/>
</dbReference>
<dbReference type="InterPro" id="IPR018108">
    <property type="entry name" value="MCP_transmembrane"/>
</dbReference>
<protein>
    <submittedName>
        <fullName evidence="4">Uncharacterized protein</fullName>
    </submittedName>
</protein>
<evidence type="ECO:0000313" key="4">
    <source>
        <dbReference type="EMBL" id="KAF6147001.1"/>
    </source>
</evidence>
<feature type="non-terminal residue" evidence="4">
    <location>
        <position position="1"/>
    </location>
</feature>
<gene>
    <name evidence="4" type="ORF">GIB67_036720</name>
</gene>
<dbReference type="EMBL" id="JACGCM010001948">
    <property type="protein sequence ID" value="KAF6147001.1"/>
    <property type="molecule type" value="Genomic_DNA"/>
</dbReference>
<dbReference type="GO" id="GO:0016020">
    <property type="term" value="C:membrane"/>
    <property type="evidence" value="ECO:0007669"/>
    <property type="project" value="UniProtKB-SubCell"/>
</dbReference>
<keyword evidence="3" id="KW-0472">Membrane</keyword>
<evidence type="ECO:0000313" key="5">
    <source>
        <dbReference type="Proteomes" id="UP000541444"/>
    </source>
</evidence>
<comment type="subcellular location">
    <subcellularLocation>
        <location evidence="1">Membrane</location>
        <topology evidence="1">Multi-pass membrane protein</topology>
    </subcellularLocation>
</comment>
<organism evidence="4 5">
    <name type="scientific">Kingdonia uniflora</name>
    <dbReference type="NCBI Taxonomy" id="39325"/>
    <lineage>
        <taxon>Eukaryota</taxon>
        <taxon>Viridiplantae</taxon>
        <taxon>Streptophyta</taxon>
        <taxon>Embryophyta</taxon>
        <taxon>Tracheophyta</taxon>
        <taxon>Spermatophyta</taxon>
        <taxon>Magnoliopsida</taxon>
        <taxon>Ranunculales</taxon>
        <taxon>Circaeasteraceae</taxon>
        <taxon>Kingdonia</taxon>
    </lineage>
</organism>
<dbReference type="OrthoDB" id="10266426at2759"/>
<keyword evidence="5" id="KW-1185">Reference proteome</keyword>
<comment type="caution">
    <text evidence="4">The sequence shown here is derived from an EMBL/GenBank/DDBJ whole genome shotgun (WGS) entry which is preliminary data.</text>
</comment>
<name>A0A7J7LWG2_9MAGN</name>
<dbReference type="Pfam" id="PF00153">
    <property type="entry name" value="Mito_carr"/>
    <property type="match status" value="1"/>
</dbReference>
<keyword evidence="2" id="KW-0812">Transmembrane</keyword>
<dbReference type="Gene3D" id="1.50.40.10">
    <property type="entry name" value="Mitochondrial carrier domain"/>
    <property type="match status" value="1"/>
</dbReference>
<accession>A0A7J7LWG2</accession>
<evidence type="ECO:0000256" key="3">
    <source>
        <dbReference type="ARBA" id="ARBA00023136"/>
    </source>
</evidence>
<dbReference type="Proteomes" id="UP000541444">
    <property type="component" value="Unassembled WGS sequence"/>
</dbReference>
<evidence type="ECO:0000256" key="2">
    <source>
        <dbReference type="ARBA" id="ARBA00022692"/>
    </source>
</evidence>
<reference evidence="4 5" key="1">
    <citation type="journal article" date="2020" name="IScience">
        <title>Genome Sequencing of the Endangered Kingdonia uniflora (Circaeasteraceae, Ranunculales) Reveals Potential Mechanisms of Evolutionary Specialization.</title>
        <authorList>
            <person name="Sun Y."/>
            <person name="Deng T."/>
            <person name="Zhang A."/>
            <person name="Moore M.J."/>
            <person name="Landis J.B."/>
            <person name="Lin N."/>
            <person name="Zhang H."/>
            <person name="Zhang X."/>
            <person name="Huang J."/>
            <person name="Zhang X."/>
            <person name="Sun H."/>
            <person name="Wang H."/>
        </authorList>
    </citation>
    <scope>NUCLEOTIDE SEQUENCE [LARGE SCALE GENOMIC DNA]</scope>
    <source>
        <strain evidence="4">TB1705</strain>
        <tissue evidence="4">Leaf</tissue>
    </source>
</reference>
<dbReference type="AlphaFoldDB" id="A0A7J7LWG2"/>
<sequence>MRPQDFVQNAGTGVTEETSGELGLLKEKYTVSLFQALRNIVKNEGMRGMHQGLSPTILALLPNWAAYFTIECRSGFIALGEMVAPLDQKLLFVESFSNIYGIPNVSR</sequence>
<evidence type="ECO:0000256" key="1">
    <source>
        <dbReference type="ARBA" id="ARBA00004141"/>
    </source>
</evidence>
<proteinExistence type="predicted"/>